<accession>A0A7R8W2C0</accession>
<organism evidence="2">
    <name type="scientific">Cyprideis torosa</name>
    <dbReference type="NCBI Taxonomy" id="163714"/>
    <lineage>
        <taxon>Eukaryota</taxon>
        <taxon>Metazoa</taxon>
        <taxon>Ecdysozoa</taxon>
        <taxon>Arthropoda</taxon>
        <taxon>Crustacea</taxon>
        <taxon>Oligostraca</taxon>
        <taxon>Ostracoda</taxon>
        <taxon>Podocopa</taxon>
        <taxon>Podocopida</taxon>
        <taxon>Cytherocopina</taxon>
        <taxon>Cytheroidea</taxon>
        <taxon>Cytherideidae</taxon>
        <taxon>Cyprideis</taxon>
    </lineage>
</organism>
<evidence type="ECO:0000313" key="2">
    <source>
        <dbReference type="EMBL" id="CAD7223034.1"/>
    </source>
</evidence>
<feature type="region of interest" description="Disordered" evidence="1">
    <location>
        <begin position="1"/>
        <end position="25"/>
    </location>
</feature>
<dbReference type="AlphaFoldDB" id="A0A7R8W2C0"/>
<evidence type="ECO:0000256" key="1">
    <source>
        <dbReference type="SAM" id="MobiDB-lite"/>
    </source>
</evidence>
<sequence length="373" mass="41417">MSEQLSPSRVADIDNDDGPEGTSQLHLIYSSSSDNDDENDLLSFRTANTEMSGMVVEAVRNGGGAVQTGGVTPEELSRNIESAGNEATLHQSQANPIAMEIDPISDERARWIRAKDIPPDRHALVHRTIWLGRRPVDVPRSPDTENQRTVVRQSNRRDSVMEHLSRINGRTSNRVGLSRSNGRVAGRPVANSAQMRRSPSLFQQNAATGVDPNNSGTTGPRQTIVPTTASSTEDNSRANDSDTQQVSEGRPLWDNRNATNRGTLIDFRIFGRDEEELQLALLQDLEAQRQAQNPSTPQPTDGTPTIHENATWLSDIRRQDQLLLLRREALTTAPFVHTERVTMASVGASKSMEWTLKWGLRDIRCRGYIRSRV</sequence>
<protein>
    <submittedName>
        <fullName evidence="2">Uncharacterized protein</fullName>
    </submittedName>
</protein>
<feature type="region of interest" description="Disordered" evidence="1">
    <location>
        <begin position="288"/>
        <end position="307"/>
    </location>
</feature>
<feature type="compositionally biased region" description="Basic and acidic residues" evidence="1">
    <location>
        <begin position="155"/>
        <end position="165"/>
    </location>
</feature>
<feature type="compositionally biased region" description="Polar residues" evidence="1">
    <location>
        <begin position="293"/>
        <end position="307"/>
    </location>
</feature>
<feature type="region of interest" description="Disordered" evidence="1">
    <location>
        <begin position="138"/>
        <end position="258"/>
    </location>
</feature>
<reference evidence="2" key="1">
    <citation type="submission" date="2020-11" db="EMBL/GenBank/DDBJ databases">
        <authorList>
            <person name="Tran Van P."/>
        </authorList>
    </citation>
    <scope>NUCLEOTIDE SEQUENCE</scope>
</reference>
<feature type="compositionally biased region" description="Polar residues" evidence="1">
    <location>
        <begin position="168"/>
        <end position="181"/>
    </location>
</feature>
<proteinExistence type="predicted"/>
<feature type="compositionally biased region" description="Polar residues" evidence="1">
    <location>
        <begin position="191"/>
        <end position="233"/>
    </location>
</feature>
<dbReference type="EMBL" id="OB660141">
    <property type="protein sequence ID" value="CAD7223034.1"/>
    <property type="molecule type" value="Genomic_DNA"/>
</dbReference>
<name>A0A7R8W2C0_9CRUS</name>
<gene>
    <name evidence="2" type="ORF">CTOB1V02_LOCUS1029</name>
</gene>